<reference evidence="1 2" key="1">
    <citation type="submission" date="2015-09" db="EMBL/GenBank/DDBJ databases">
        <authorList>
            <consortium name="Swine Surveillance"/>
        </authorList>
    </citation>
    <scope>NUCLEOTIDE SEQUENCE [LARGE SCALE GENOMIC DNA]</scope>
    <source>
        <strain evidence="1 2">CECT 8399</strain>
    </source>
</reference>
<gene>
    <name evidence="1" type="ORF">PHA8399_04012</name>
</gene>
<dbReference type="RefSeq" id="WP_145977088.1">
    <property type="nucleotide sequence ID" value="NZ_CYSR01000037.1"/>
</dbReference>
<sequence length="100" mass="11296">MKETPPQNFATSSSPLSSPTLRFNWQDWLPYLEDSDASDEQKRELIEALWSIVIGFVDLGWDIKSTPETRGEVFDLAAILRAAVVNLEDNPETEEEARNG</sequence>
<dbReference type="STRING" id="1396826.PHA8399_04012"/>
<protein>
    <submittedName>
        <fullName evidence="1">Uncharacterized protein</fullName>
    </submittedName>
</protein>
<proteinExistence type="predicted"/>
<name>A0A0P1HE51_9RHOB</name>
<evidence type="ECO:0000313" key="2">
    <source>
        <dbReference type="Proteomes" id="UP000051326"/>
    </source>
</evidence>
<dbReference type="EMBL" id="CYSR01000037">
    <property type="protein sequence ID" value="CUI01863.1"/>
    <property type="molecule type" value="Genomic_DNA"/>
</dbReference>
<accession>A0A0P1HE51</accession>
<dbReference type="AlphaFoldDB" id="A0A0P1HE51"/>
<evidence type="ECO:0000313" key="1">
    <source>
        <dbReference type="EMBL" id="CUI01863.1"/>
    </source>
</evidence>
<organism evidence="1 2">
    <name type="scientific">Leisingera aquaemixtae</name>
    <dbReference type="NCBI Taxonomy" id="1396826"/>
    <lineage>
        <taxon>Bacteria</taxon>
        <taxon>Pseudomonadati</taxon>
        <taxon>Pseudomonadota</taxon>
        <taxon>Alphaproteobacteria</taxon>
        <taxon>Rhodobacterales</taxon>
        <taxon>Roseobacteraceae</taxon>
        <taxon>Leisingera</taxon>
    </lineage>
</organism>
<dbReference type="Proteomes" id="UP000051326">
    <property type="component" value="Unassembled WGS sequence"/>
</dbReference>